<evidence type="ECO:0000313" key="10">
    <source>
        <dbReference type="Proteomes" id="UP000035368"/>
    </source>
</evidence>
<dbReference type="SUPFAM" id="SSF103473">
    <property type="entry name" value="MFS general substrate transporter"/>
    <property type="match status" value="1"/>
</dbReference>
<dbReference type="InterPro" id="IPR036259">
    <property type="entry name" value="MFS_trans_sf"/>
</dbReference>
<dbReference type="InterPro" id="IPR005828">
    <property type="entry name" value="MFS_sugar_transport-like"/>
</dbReference>
<dbReference type="KEGG" id="cei:CEPID_09315"/>
<dbReference type="Pfam" id="PF00083">
    <property type="entry name" value="Sugar_tr"/>
    <property type="match status" value="1"/>
</dbReference>
<dbReference type="PANTHER" id="PTHR43528:SF1">
    <property type="entry name" value="ALPHA-KETOGLUTARATE PERMEASE"/>
    <property type="match status" value="1"/>
</dbReference>
<dbReference type="PATRIC" id="fig|1050174.4.peg.1876"/>
<dbReference type="GO" id="GO:0015293">
    <property type="term" value="F:symporter activity"/>
    <property type="evidence" value="ECO:0007669"/>
    <property type="project" value="UniProtKB-KW"/>
</dbReference>
<sequence>MSILFVLVAYVFLAGYTSINALVKAEQFPKHIRALGVGLGYGLANAIFGGTAPMVYEWATVHNQVNWFIAYITCGVFISLMVYIFWLKNKSETHLDREQGAAY</sequence>
<dbReference type="Gene3D" id="1.20.1250.20">
    <property type="entry name" value="MFS general substrate transporter like domains"/>
    <property type="match status" value="1"/>
</dbReference>
<keyword evidence="6 8" id="KW-1133">Transmembrane helix</keyword>
<dbReference type="PANTHER" id="PTHR43528">
    <property type="entry name" value="ALPHA-KETOGLUTARATE PERMEASE"/>
    <property type="match status" value="1"/>
</dbReference>
<dbReference type="GO" id="GO:0005886">
    <property type="term" value="C:plasma membrane"/>
    <property type="evidence" value="ECO:0007669"/>
    <property type="project" value="UniProtKB-SubCell"/>
</dbReference>
<evidence type="ECO:0000313" key="9">
    <source>
        <dbReference type="EMBL" id="AKK03709.1"/>
    </source>
</evidence>
<dbReference type="AlphaFoldDB" id="A0A0G3GRG3"/>
<evidence type="ECO:0000256" key="4">
    <source>
        <dbReference type="ARBA" id="ARBA00022692"/>
    </source>
</evidence>
<keyword evidence="2" id="KW-0813">Transport</keyword>
<comment type="subcellular location">
    <subcellularLocation>
        <location evidence="1">Cell membrane</location>
        <topology evidence="1">Multi-pass membrane protein</topology>
    </subcellularLocation>
</comment>
<accession>A0A0G3GRG3</accession>
<keyword evidence="5" id="KW-0769">Symport</keyword>
<name>A0A0G3GRG3_9CORY</name>
<dbReference type="InterPro" id="IPR051084">
    <property type="entry name" value="H+-coupled_symporters"/>
</dbReference>
<evidence type="ECO:0000256" key="6">
    <source>
        <dbReference type="ARBA" id="ARBA00022989"/>
    </source>
</evidence>
<evidence type="ECO:0000256" key="3">
    <source>
        <dbReference type="ARBA" id="ARBA00022475"/>
    </source>
</evidence>
<evidence type="ECO:0000256" key="7">
    <source>
        <dbReference type="ARBA" id="ARBA00023136"/>
    </source>
</evidence>
<protein>
    <submittedName>
        <fullName evidence="9">Sugar (And other) transporter</fullName>
    </submittedName>
</protein>
<dbReference type="EMBL" id="CP011541">
    <property type="protein sequence ID" value="AKK03709.1"/>
    <property type="molecule type" value="Genomic_DNA"/>
</dbReference>
<keyword evidence="7 8" id="KW-0472">Membrane</keyword>
<feature type="transmembrane region" description="Helical" evidence="8">
    <location>
        <begin position="35"/>
        <end position="56"/>
    </location>
</feature>
<gene>
    <name evidence="9" type="ORF">CEPID_09315</name>
</gene>
<organism evidence="9 10">
    <name type="scientific">Corynebacterium epidermidicanis</name>
    <dbReference type="NCBI Taxonomy" id="1050174"/>
    <lineage>
        <taxon>Bacteria</taxon>
        <taxon>Bacillati</taxon>
        <taxon>Actinomycetota</taxon>
        <taxon>Actinomycetes</taxon>
        <taxon>Mycobacteriales</taxon>
        <taxon>Corynebacteriaceae</taxon>
        <taxon>Corynebacterium</taxon>
    </lineage>
</organism>
<proteinExistence type="predicted"/>
<evidence type="ECO:0000256" key="1">
    <source>
        <dbReference type="ARBA" id="ARBA00004651"/>
    </source>
</evidence>
<evidence type="ECO:0000256" key="5">
    <source>
        <dbReference type="ARBA" id="ARBA00022847"/>
    </source>
</evidence>
<dbReference type="STRING" id="1050174.CEPID_09315"/>
<evidence type="ECO:0000256" key="8">
    <source>
        <dbReference type="SAM" id="Phobius"/>
    </source>
</evidence>
<feature type="transmembrane region" description="Helical" evidence="8">
    <location>
        <begin position="68"/>
        <end position="86"/>
    </location>
</feature>
<keyword evidence="3" id="KW-1003">Cell membrane</keyword>
<evidence type="ECO:0000256" key="2">
    <source>
        <dbReference type="ARBA" id="ARBA00022448"/>
    </source>
</evidence>
<keyword evidence="4 8" id="KW-0812">Transmembrane</keyword>
<keyword evidence="10" id="KW-1185">Reference proteome</keyword>
<reference evidence="9 10" key="1">
    <citation type="submission" date="2015-05" db="EMBL/GenBank/DDBJ databases">
        <title>Complete genome sequence of Corynebacterium epidermidicanis DSM 45586, isolated from the skin of a dog suffering from pruritus.</title>
        <authorList>
            <person name="Ruckert C."/>
            <person name="Albersmeier A."/>
            <person name="Winkler A."/>
            <person name="Tauch A."/>
        </authorList>
    </citation>
    <scope>NUCLEOTIDE SEQUENCE [LARGE SCALE GENOMIC DNA]</scope>
    <source>
        <strain evidence="9 10">DSM 45586</strain>
    </source>
</reference>
<dbReference type="Proteomes" id="UP000035368">
    <property type="component" value="Chromosome"/>
</dbReference>